<evidence type="ECO:0000313" key="2">
    <source>
        <dbReference type="EMBL" id="RZF32655.1"/>
    </source>
</evidence>
<comment type="caution">
    <text evidence="2">The sequence shown here is derived from an EMBL/GenBank/DDBJ whole genome shotgun (WGS) entry which is preliminary data.</text>
</comment>
<name>A0A482WGJ6_LAOST</name>
<accession>A0A482WGJ6</accession>
<dbReference type="InParanoid" id="A0A482WGJ6"/>
<feature type="chain" id="PRO_5019739269" description="Myosuppressin" evidence="1">
    <location>
        <begin position="32"/>
        <end position="108"/>
    </location>
</feature>
<dbReference type="OrthoDB" id="6355109at2759"/>
<evidence type="ECO:0000313" key="3">
    <source>
        <dbReference type="Proteomes" id="UP000291343"/>
    </source>
</evidence>
<evidence type="ECO:0000256" key="1">
    <source>
        <dbReference type="SAM" id="SignalP"/>
    </source>
</evidence>
<keyword evidence="1" id="KW-0732">Signal</keyword>
<gene>
    <name evidence="2" type="ORF">LSTR_LSTR004083</name>
</gene>
<sequence>MRFQACSGSSVAAWWMVLAALLLALLSPASCLPPPPQCTPGIVEEIPLRMRKVCAALSTIYELSNAMENYLDDKGAAYQMMRDNSPLMENGVKRQDVDHVFLRFGRRR</sequence>
<dbReference type="AlphaFoldDB" id="A0A482WGJ6"/>
<keyword evidence="3" id="KW-1185">Reference proteome</keyword>
<proteinExistence type="predicted"/>
<dbReference type="FunCoup" id="A0A482WGJ6">
    <property type="interactions" value="42"/>
</dbReference>
<protein>
    <recommendedName>
        <fullName evidence="4">Myosuppressin</fullName>
    </recommendedName>
</protein>
<dbReference type="EMBL" id="QKKF02036132">
    <property type="protein sequence ID" value="RZF32655.1"/>
    <property type="molecule type" value="Genomic_DNA"/>
</dbReference>
<organism evidence="2 3">
    <name type="scientific">Laodelphax striatellus</name>
    <name type="common">Small brown planthopper</name>
    <name type="synonym">Delphax striatella</name>
    <dbReference type="NCBI Taxonomy" id="195883"/>
    <lineage>
        <taxon>Eukaryota</taxon>
        <taxon>Metazoa</taxon>
        <taxon>Ecdysozoa</taxon>
        <taxon>Arthropoda</taxon>
        <taxon>Hexapoda</taxon>
        <taxon>Insecta</taxon>
        <taxon>Pterygota</taxon>
        <taxon>Neoptera</taxon>
        <taxon>Paraneoptera</taxon>
        <taxon>Hemiptera</taxon>
        <taxon>Auchenorrhyncha</taxon>
        <taxon>Fulgoroidea</taxon>
        <taxon>Delphacidae</taxon>
        <taxon>Criomorphinae</taxon>
        <taxon>Laodelphax</taxon>
    </lineage>
</organism>
<evidence type="ECO:0008006" key="4">
    <source>
        <dbReference type="Google" id="ProtNLM"/>
    </source>
</evidence>
<dbReference type="Proteomes" id="UP000291343">
    <property type="component" value="Unassembled WGS sequence"/>
</dbReference>
<feature type="signal peptide" evidence="1">
    <location>
        <begin position="1"/>
        <end position="31"/>
    </location>
</feature>
<reference evidence="2 3" key="1">
    <citation type="journal article" date="2017" name="Gigascience">
        <title>Genome sequence of the small brown planthopper, Laodelphax striatellus.</title>
        <authorList>
            <person name="Zhu J."/>
            <person name="Jiang F."/>
            <person name="Wang X."/>
            <person name="Yang P."/>
            <person name="Bao Y."/>
            <person name="Zhao W."/>
            <person name="Wang W."/>
            <person name="Lu H."/>
            <person name="Wang Q."/>
            <person name="Cui N."/>
            <person name="Li J."/>
            <person name="Chen X."/>
            <person name="Luo L."/>
            <person name="Yu J."/>
            <person name="Kang L."/>
            <person name="Cui F."/>
        </authorList>
    </citation>
    <scope>NUCLEOTIDE SEQUENCE [LARGE SCALE GENOMIC DNA]</scope>
    <source>
        <strain evidence="2">Lst14</strain>
    </source>
</reference>